<dbReference type="GO" id="GO:0016740">
    <property type="term" value="F:transferase activity"/>
    <property type="evidence" value="ECO:0007669"/>
    <property type="project" value="InterPro"/>
</dbReference>
<dbReference type="PROSITE" id="PS00599">
    <property type="entry name" value="AA_TRANSFER_CLASS_2"/>
    <property type="match status" value="1"/>
</dbReference>
<dbReference type="PANTHER" id="PTHR43649">
    <property type="entry name" value="ARABINOSE-BINDING PROTEIN-RELATED"/>
    <property type="match status" value="1"/>
</dbReference>
<dbReference type="EMBL" id="MHSA01000012">
    <property type="protein sequence ID" value="OHA34386.1"/>
    <property type="molecule type" value="Genomic_DNA"/>
</dbReference>
<dbReference type="AlphaFoldDB" id="A0A1G2NEA7"/>
<sequence length="420" mass="45302">MRPFQIILLAVFVIAAIAGLVAFSLFKGTPPAGGLAELEVWGSFPSSAFSSATADLSGDEFKITYKEISAARFEQELIEALAAGRGPDAIILPSELVVRHSDKIVLIPLETLSERQFKDAFVEAEEAFWTPAGALAISLAVDPIVMYWNRDRLSAGGVARPPRYWDEVLTAVPKLTLRNRLGQIQSAGISLGEFRNITNAKEIISALFFQSGGKLISRAPEGYAVSLEDWANAGSALGFFTEFANPVKSLYTWNRGLPQSRDMFASGDLALYLGFASEYAGLREKNPHLNMSVAPFPQTRDSKLTVTFGKAWGLAALKTGRNPAGAMRLGFALADSTRITRLAEALGTVPPLRALLERKADSAAKSVFYEAALQARSFLDPNPTETAKLFQSVVENITGGRGQVASGVGDLRSGLERLLK</sequence>
<dbReference type="PANTHER" id="PTHR43649:SF12">
    <property type="entry name" value="DIACETYLCHITOBIOSE BINDING PROTEIN DASA"/>
    <property type="match status" value="1"/>
</dbReference>
<evidence type="ECO:0008006" key="3">
    <source>
        <dbReference type="Google" id="ProtNLM"/>
    </source>
</evidence>
<proteinExistence type="predicted"/>
<dbReference type="Gene3D" id="3.40.190.10">
    <property type="entry name" value="Periplasmic binding protein-like II"/>
    <property type="match status" value="1"/>
</dbReference>
<dbReference type="InterPro" id="IPR001917">
    <property type="entry name" value="Aminotrans_II_pyridoxalP_BS"/>
</dbReference>
<dbReference type="InterPro" id="IPR050490">
    <property type="entry name" value="Bact_solute-bd_prot1"/>
</dbReference>
<evidence type="ECO:0000313" key="2">
    <source>
        <dbReference type="Proteomes" id="UP000177797"/>
    </source>
</evidence>
<dbReference type="Pfam" id="PF01547">
    <property type="entry name" value="SBP_bac_1"/>
    <property type="match status" value="1"/>
</dbReference>
<dbReference type="InterPro" id="IPR006059">
    <property type="entry name" value="SBP"/>
</dbReference>
<gene>
    <name evidence="1" type="ORF">A2938_00855</name>
</gene>
<organism evidence="1 2">
    <name type="scientific">Candidatus Taylorbacteria bacterium RIFCSPLOWO2_01_FULL_48_100</name>
    <dbReference type="NCBI Taxonomy" id="1802322"/>
    <lineage>
        <taxon>Bacteria</taxon>
        <taxon>Candidatus Tayloriibacteriota</taxon>
    </lineage>
</organism>
<evidence type="ECO:0000313" key="1">
    <source>
        <dbReference type="EMBL" id="OHA34386.1"/>
    </source>
</evidence>
<name>A0A1G2NEA7_9BACT</name>
<dbReference type="SUPFAM" id="SSF53850">
    <property type="entry name" value="Periplasmic binding protein-like II"/>
    <property type="match status" value="1"/>
</dbReference>
<comment type="caution">
    <text evidence="1">The sequence shown here is derived from an EMBL/GenBank/DDBJ whole genome shotgun (WGS) entry which is preliminary data.</text>
</comment>
<protein>
    <recommendedName>
        <fullName evidence="3">Extracellular solute-binding protein</fullName>
    </recommendedName>
</protein>
<accession>A0A1G2NEA7</accession>
<reference evidence="1 2" key="1">
    <citation type="journal article" date="2016" name="Nat. Commun.">
        <title>Thousands of microbial genomes shed light on interconnected biogeochemical processes in an aquifer system.</title>
        <authorList>
            <person name="Anantharaman K."/>
            <person name="Brown C.T."/>
            <person name="Hug L.A."/>
            <person name="Sharon I."/>
            <person name="Castelle C.J."/>
            <person name="Probst A.J."/>
            <person name="Thomas B.C."/>
            <person name="Singh A."/>
            <person name="Wilkins M.J."/>
            <person name="Karaoz U."/>
            <person name="Brodie E.L."/>
            <person name="Williams K.H."/>
            <person name="Hubbard S.S."/>
            <person name="Banfield J.F."/>
        </authorList>
    </citation>
    <scope>NUCLEOTIDE SEQUENCE [LARGE SCALE GENOMIC DNA]</scope>
</reference>
<dbReference type="Proteomes" id="UP000177797">
    <property type="component" value="Unassembled WGS sequence"/>
</dbReference>